<dbReference type="SMART" id="SM00648">
    <property type="entry name" value="SWAP"/>
    <property type="match status" value="1"/>
</dbReference>
<dbReference type="InterPro" id="IPR000467">
    <property type="entry name" value="G_patch_dom"/>
</dbReference>
<gene>
    <name evidence="4" type="ORF">HKI87_08g53290</name>
</gene>
<evidence type="ECO:0000259" key="2">
    <source>
        <dbReference type="PROSITE" id="PS50128"/>
    </source>
</evidence>
<sequence length="659" mass="72186">MATSPGARLGARRRDPGGSEDNDDGDVCYVFLGTKLETEYESAPRKGRAKNRDAREDSSLASRRHLPAHLQVATDAQGRRRFHGAFTGGFSAGYFNTVGTEKGFTPQAFVSSKHKRAASDARTRDQQVEDYLDDDELEERKRRRLESTSEYDTFGSRAAEEAAEAASFETRREGARTAIPGGPLLMDAMVKPVSNSVGIRMLIALGWRRGKGLGARGPRTKGGESRQAAEVDLDDLARSVKSVANTPIYVRQPKDNTFGLGYDPFRRASEFSERRRRKEAEAALEGKGRRRRSGAGGIGFGVFDEDDDIRVADVYGAKEGEYNFEIVDEEEEEEEEQAAGMAVGVVGARATRIGSGGGLGDAIEGFEYGGRLENRGEFKWFEPPKVPREFTGRHACAPARSSGPSEGEAPPKADPPGDPKVQKTIDSLAVFVARNGPGFEAIAKERNAFDSKFNFLSGGLGAQYYKWRLHEERSKLRAPKQREMYTQRPKVPARPSVASYVAKSTAAPLGRGGRFTAAVHREVLEPQAQVGGLCYPTKQASSPARGEAMSKDLAPTRTEGHWQPEYLLCKRYGVKQVQVELEEPAQRRDTWAGEETPGGSGPAEPPEAESTEEPRAVEKRVYVEKPVEVFKAIWGQDEEDVDPKALADAFLASIAGEMK</sequence>
<dbReference type="PROSITE" id="PS50174">
    <property type="entry name" value="G_PATCH"/>
    <property type="match status" value="1"/>
</dbReference>
<keyword evidence="5" id="KW-1185">Reference proteome</keyword>
<proteinExistence type="predicted"/>
<dbReference type="Gene3D" id="1.10.10.790">
    <property type="entry name" value="Surp module"/>
    <property type="match status" value="1"/>
</dbReference>
<organism evidence="4 5">
    <name type="scientific">Chloropicon roscoffensis</name>
    <dbReference type="NCBI Taxonomy" id="1461544"/>
    <lineage>
        <taxon>Eukaryota</taxon>
        <taxon>Viridiplantae</taxon>
        <taxon>Chlorophyta</taxon>
        <taxon>Chloropicophyceae</taxon>
        <taxon>Chloropicales</taxon>
        <taxon>Chloropicaceae</taxon>
        <taxon>Chloropicon</taxon>
    </lineage>
</organism>
<dbReference type="SUPFAM" id="SSF109905">
    <property type="entry name" value="Surp module (SWAP domain)"/>
    <property type="match status" value="1"/>
</dbReference>
<reference evidence="4 5" key="1">
    <citation type="submission" date="2024-03" db="EMBL/GenBank/DDBJ databases">
        <title>Complete genome sequence of the green alga Chloropicon roscoffensis RCC1871.</title>
        <authorList>
            <person name="Lemieux C."/>
            <person name="Pombert J.-F."/>
            <person name="Otis C."/>
            <person name="Turmel M."/>
        </authorList>
    </citation>
    <scope>NUCLEOTIDE SEQUENCE [LARGE SCALE GENOMIC DNA]</scope>
    <source>
        <strain evidence="4 5">RCC1871</strain>
    </source>
</reference>
<dbReference type="PROSITE" id="PS50128">
    <property type="entry name" value="SURP"/>
    <property type="match status" value="1"/>
</dbReference>
<evidence type="ECO:0000313" key="5">
    <source>
        <dbReference type="Proteomes" id="UP001472866"/>
    </source>
</evidence>
<evidence type="ECO:0000259" key="3">
    <source>
        <dbReference type="PROSITE" id="PS50174"/>
    </source>
</evidence>
<feature type="compositionally biased region" description="Basic and acidic residues" evidence="1">
    <location>
        <begin position="409"/>
        <end position="422"/>
    </location>
</feature>
<feature type="region of interest" description="Disordered" evidence="1">
    <location>
        <begin position="1"/>
        <end position="26"/>
    </location>
</feature>
<feature type="region of interest" description="Disordered" evidence="1">
    <location>
        <begin position="110"/>
        <end position="172"/>
    </location>
</feature>
<dbReference type="AlphaFoldDB" id="A0AAX4PD13"/>
<dbReference type="Pfam" id="PF07713">
    <property type="entry name" value="DUF1604"/>
    <property type="match status" value="1"/>
</dbReference>
<dbReference type="GO" id="GO:0006397">
    <property type="term" value="P:mRNA processing"/>
    <property type="evidence" value="ECO:0007669"/>
    <property type="project" value="InterPro"/>
</dbReference>
<feature type="region of interest" description="Disordered" evidence="1">
    <location>
        <begin position="395"/>
        <end position="422"/>
    </location>
</feature>
<feature type="domain" description="SURP motif" evidence="2">
    <location>
        <begin position="424"/>
        <end position="466"/>
    </location>
</feature>
<feature type="region of interest" description="Disordered" evidence="1">
    <location>
        <begin position="39"/>
        <end position="68"/>
    </location>
</feature>
<feature type="compositionally biased region" description="Basic and acidic residues" evidence="1">
    <location>
        <begin position="117"/>
        <end position="127"/>
    </location>
</feature>
<dbReference type="Proteomes" id="UP001472866">
    <property type="component" value="Chromosome 08"/>
</dbReference>
<feature type="compositionally biased region" description="Basic and acidic residues" evidence="1">
    <location>
        <begin position="271"/>
        <end position="287"/>
    </location>
</feature>
<feature type="compositionally biased region" description="Acidic residues" evidence="1">
    <location>
        <begin position="128"/>
        <end position="137"/>
    </location>
</feature>
<dbReference type="InterPro" id="IPR035967">
    <property type="entry name" value="SWAP/Surp_sf"/>
</dbReference>
<dbReference type="EMBL" id="CP151508">
    <property type="protein sequence ID" value="WZN63778.1"/>
    <property type="molecule type" value="Genomic_DNA"/>
</dbReference>
<feature type="region of interest" description="Disordered" evidence="1">
    <location>
        <begin position="580"/>
        <end position="618"/>
    </location>
</feature>
<feature type="region of interest" description="Disordered" evidence="1">
    <location>
        <begin position="271"/>
        <end position="292"/>
    </location>
</feature>
<dbReference type="Pfam" id="PF01805">
    <property type="entry name" value="Surp"/>
    <property type="match status" value="1"/>
</dbReference>
<evidence type="ECO:0000313" key="4">
    <source>
        <dbReference type="EMBL" id="WZN63778.1"/>
    </source>
</evidence>
<dbReference type="GO" id="GO:0003723">
    <property type="term" value="F:RNA binding"/>
    <property type="evidence" value="ECO:0007669"/>
    <property type="project" value="InterPro"/>
</dbReference>
<evidence type="ECO:0000256" key="1">
    <source>
        <dbReference type="SAM" id="MobiDB-lite"/>
    </source>
</evidence>
<dbReference type="PANTHER" id="PTHR13384">
    <property type="entry name" value="G PATCH DOMAIN-CONTAINING PROTEIN 1"/>
    <property type="match status" value="1"/>
</dbReference>
<name>A0AAX4PD13_9CHLO</name>
<dbReference type="PANTHER" id="PTHR13384:SF19">
    <property type="entry name" value="G PATCH DOMAIN-CONTAINING PROTEIN 1"/>
    <property type="match status" value="1"/>
</dbReference>
<dbReference type="InterPro" id="IPR011666">
    <property type="entry name" value="DUF1604"/>
</dbReference>
<feature type="compositionally biased region" description="Basic and acidic residues" evidence="1">
    <location>
        <begin position="39"/>
        <end position="58"/>
    </location>
</feature>
<protein>
    <submittedName>
        <fullName evidence="4">G patch domain-containing protein</fullName>
    </submittedName>
</protein>
<feature type="domain" description="G-patch" evidence="3">
    <location>
        <begin position="194"/>
        <end position="222"/>
    </location>
</feature>
<dbReference type="GO" id="GO:0005634">
    <property type="term" value="C:nucleus"/>
    <property type="evidence" value="ECO:0007669"/>
    <property type="project" value="TreeGrafter"/>
</dbReference>
<dbReference type="InterPro" id="IPR000061">
    <property type="entry name" value="Surp"/>
</dbReference>
<accession>A0AAX4PD13</accession>